<feature type="binding site" evidence="16">
    <location>
        <position position="1066"/>
    </location>
    <ligand>
        <name>Mg(2+)</name>
        <dbReference type="ChEBI" id="CHEBI:18420"/>
    </ligand>
</feature>
<dbReference type="SUPFAM" id="SSF81653">
    <property type="entry name" value="Calcium ATPase, transduction domain A"/>
    <property type="match status" value="1"/>
</dbReference>
<dbReference type="InterPro" id="IPR001757">
    <property type="entry name" value="P_typ_ATPase"/>
</dbReference>
<organism evidence="21 22">
    <name type="scientific">Ascoidea rubescens DSM 1968</name>
    <dbReference type="NCBI Taxonomy" id="1344418"/>
    <lineage>
        <taxon>Eukaryota</taxon>
        <taxon>Fungi</taxon>
        <taxon>Dikarya</taxon>
        <taxon>Ascomycota</taxon>
        <taxon>Saccharomycotina</taxon>
        <taxon>Saccharomycetes</taxon>
        <taxon>Ascoideaceae</taxon>
        <taxon>Ascoidea</taxon>
    </lineage>
</organism>
<dbReference type="Gene3D" id="2.70.150.10">
    <property type="entry name" value="Calcium-transporting ATPase, cytoplasmic transduction domain A"/>
    <property type="match status" value="1"/>
</dbReference>
<evidence type="ECO:0000256" key="15">
    <source>
        <dbReference type="PIRSR" id="PIRSR606539-2"/>
    </source>
</evidence>
<feature type="compositionally biased region" description="Basic and acidic residues" evidence="18">
    <location>
        <begin position="1399"/>
        <end position="1410"/>
    </location>
</feature>
<dbReference type="PRINTS" id="PR00119">
    <property type="entry name" value="CATATPASE"/>
</dbReference>
<feature type="binding site" evidence="15">
    <location>
        <position position="605"/>
    </location>
    <ligand>
        <name>ATP</name>
        <dbReference type="ChEBI" id="CHEBI:30616"/>
    </ligand>
</feature>
<feature type="binding site" evidence="15">
    <location>
        <position position="845"/>
    </location>
    <ligand>
        <name>ATP</name>
        <dbReference type="ChEBI" id="CHEBI:30616"/>
    </ligand>
</feature>
<dbReference type="InterPro" id="IPR008250">
    <property type="entry name" value="ATPase_P-typ_transduc_dom_A_sf"/>
</dbReference>
<feature type="binding site" evidence="15">
    <location>
        <position position="928"/>
    </location>
    <ligand>
        <name>ATP</name>
        <dbReference type="ChEBI" id="CHEBI:30616"/>
    </ligand>
</feature>
<dbReference type="NCBIfam" id="TIGR01652">
    <property type="entry name" value="ATPase-Plipid"/>
    <property type="match status" value="1"/>
</dbReference>
<feature type="binding site" evidence="15">
    <location>
        <position position="927"/>
    </location>
    <ligand>
        <name>ATP</name>
        <dbReference type="ChEBI" id="CHEBI:30616"/>
    </ligand>
</feature>
<dbReference type="STRING" id="1344418.A0A1D2VPV7"/>
<dbReference type="InterPro" id="IPR006539">
    <property type="entry name" value="P-type_ATPase_IV"/>
</dbReference>
<dbReference type="GeneID" id="30964733"/>
<dbReference type="GO" id="GO:0005886">
    <property type="term" value="C:plasma membrane"/>
    <property type="evidence" value="ECO:0007669"/>
    <property type="project" value="TreeGrafter"/>
</dbReference>
<dbReference type="InterPro" id="IPR023299">
    <property type="entry name" value="ATPase_P-typ_cyto_dom_N"/>
</dbReference>
<dbReference type="PANTHER" id="PTHR24092">
    <property type="entry name" value="PROBABLE PHOSPHOLIPID-TRANSPORTING ATPASE"/>
    <property type="match status" value="1"/>
</dbReference>
<dbReference type="InterPro" id="IPR036412">
    <property type="entry name" value="HAD-like_sf"/>
</dbReference>
<feature type="transmembrane region" description="Helical" evidence="17">
    <location>
        <begin position="143"/>
        <end position="160"/>
    </location>
</feature>
<evidence type="ECO:0000313" key="22">
    <source>
        <dbReference type="Proteomes" id="UP000095038"/>
    </source>
</evidence>
<dbReference type="InterPro" id="IPR023214">
    <property type="entry name" value="HAD_sf"/>
</dbReference>
<feature type="binding site" evidence="15">
    <location>
        <position position="786"/>
    </location>
    <ligand>
        <name>ATP</name>
        <dbReference type="ChEBI" id="CHEBI:30616"/>
    </ligand>
</feature>
<feature type="compositionally biased region" description="Basic and acidic residues" evidence="18">
    <location>
        <begin position="1433"/>
        <end position="1444"/>
    </location>
</feature>
<evidence type="ECO:0000256" key="10">
    <source>
        <dbReference type="ARBA" id="ARBA00022989"/>
    </source>
</evidence>
<feature type="compositionally biased region" description="Low complexity" evidence="18">
    <location>
        <begin position="1420"/>
        <end position="1432"/>
    </location>
</feature>
<evidence type="ECO:0000256" key="8">
    <source>
        <dbReference type="ARBA" id="ARBA00022842"/>
    </source>
</evidence>
<dbReference type="Proteomes" id="UP000095038">
    <property type="component" value="Unassembled WGS sequence"/>
</dbReference>
<feature type="binding site" evidence="15">
    <location>
        <position position="606"/>
    </location>
    <ligand>
        <name>ATP</name>
        <dbReference type="ChEBI" id="CHEBI:30616"/>
    </ligand>
</feature>
<evidence type="ECO:0000256" key="5">
    <source>
        <dbReference type="ARBA" id="ARBA00022723"/>
    </source>
</evidence>
<dbReference type="EC" id="7.6.2.1" evidence="17"/>
<evidence type="ECO:0000256" key="7">
    <source>
        <dbReference type="ARBA" id="ARBA00022840"/>
    </source>
</evidence>
<evidence type="ECO:0000313" key="21">
    <source>
        <dbReference type="EMBL" id="ODV63577.1"/>
    </source>
</evidence>
<dbReference type="RefSeq" id="XP_020049884.1">
    <property type="nucleotide sequence ID" value="XM_020191097.1"/>
</dbReference>
<feature type="region of interest" description="Disordered" evidence="18">
    <location>
        <begin position="1393"/>
        <end position="1445"/>
    </location>
</feature>
<feature type="transmembrane region" description="Helical" evidence="17">
    <location>
        <begin position="1127"/>
        <end position="1147"/>
    </location>
</feature>
<feature type="binding site" evidence="15">
    <location>
        <position position="810"/>
    </location>
    <ligand>
        <name>ATP</name>
        <dbReference type="ChEBI" id="CHEBI:30616"/>
    </ligand>
</feature>
<dbReference type="GO" id="GO:0012505">
    <property type="term" value="C:endomembrane system"/>
    <property type="evidence" value="ECO:0007669"/>
    <property type="project" value="UniProtKB-SubCell"/>
</dbReference>
<dbReference type="InterPro" id="IPR044492">
    <property type="entry name" value="P_typ_ATPase_HD_dom"/>
</dbReference>
<feature type="binding site" evidence="15">
    <location>
        <position position="1040"/>
    </location>
    <ligand>
        <name>ATP</name>
        <dbReference type="ChEBI" id="CHEBI:30616"/>
    </ligand>
</feature>
<evidence type="ECO:0000256" key="4">
    <source>
        <dbReference type="ARBA" id="ARBA00022692"/>
    </source>
</evidence>
<dbReference type="InParanoid" id="A0A1D2VPV7"/>
<evidence type="ECO:0000256" key="11">
    <source>
        <dbReference type="ARBA" id="ARBA00023136"/>
    </source>
</evidence>
<dbReference type="Gene3D" id="3.40.50.1000">
    <property type="entry name" value="HAD superfamily/HAD-like"/>
    <property type="match status" value="1"/>
</dbReference>
<accession>A0A1D2VPV7</accession>
<evidence type="ECO:0000256" key="14">
    <source>
        <dbReference type="PIRSR" id="PIRSR606539-1"/>
    </source>
</evidence>
<feature type="binding site" evidence="15">
    <location>
        <position position="1070"/>
    </location>
    <ligand>
        <name>ATP</name>
        <dbReference type="ChEBI" id="CHEBI:30616"/>
    </ligand>
</feature>
<keyword evidence="5 16" id="KW-0479">Metal-binding</keyword>
<dbReference type="EMBL" id="KV454475">
    <property type="protein sequence ID" value="ODV63577.1"/>
    <property type="molecule type" value="Genomic_DNA"/>
</dbReference>
<evidence type="ECO:0000256" key="18">
    <source>
        <dbReference type="SAM" id="MobiDB-lite"/>
    </source>
</evidence>
<feature type="binding site" evidence="15">
    <location>
        <position position="926"/>
    </location>
    <ligand>
        <name>ATP</name>
        <dbReference type="ChEBI" id="CHEBI:30616"/>
    </ligand>
</feature>
<dbReference type="SUPFAM" id="SSF56784">
    <property type="entry name" value="HAD-like"/>
    <property type="match status" value="1"/>
</dbReference>
<evidence type="ECO:0000256" key="12">
    <source>
        <dbReference type="ARBA" id="ARBA00034036"/>
    </source>
</evidence>
<dbReference type="SUPFAM" id="SSF81665">
    <property type="entry name" value="Calcium ATPase, transmembrane domain M"/>
    <property type="match status" value="1"/>
</dbReference>
<dbReference type="FunFam" id="3.40.50.1000:FF:000130">
    <property type="entry name" value="Phospholipid-transporting ATPase"/>
    <property type="match status" value="1"/>
</dbReference>
<keyword evidence="9 17" id="KW-1278">Translocase</keyword>
<feature type="transmembrane region" description="Helical" evidence="17">
    <location>
        <begin position="1245"/>
        <end position="1265"/>
    </location>
</feature>
<dbReference type="SFLD" id="SFLDF00027">
    <property type="entry name" value="p-type_atpase"/>
    <property type="match status" value="1"/>
</dbReference>
<feature type="domain" description="P-type ATPase C-terminal" evidence="20">
    <location>
        <begin position="1092"/>
        <end position="1341"/>
    </location>
</feature>
<feature type="binding site" evidence="16">
    <location>
        <position position="1070"/>
    </location>
    <ligand>
        <name>Mg(2+)</name>
        <dbReference type="ChEBI" id="CHEBI:18420"/>
    </ligand>
</feature>
<dbReference type="GO" id="GO:0000287">
    <property type="term" value="F:magnesium ion binding"/>
    <property type="evidence" value="ECO:0007669"/>
    <property type="project" value="UniProtKB-UniRule"/>
</dbReference>
<proteinExistence type="inferred from homology"/>
<dbReference type="SFLD" id="SFLDS00003">
    <property type="entry name" value="Haloacid_Dehalogenase"/>
    <property type="match status" value="1"/>
</dbReference>
<protein>
    <recommendedName>
        <fullName evidence="17">Phospholipid-transporting ATPase</fullName>
        <ecNumber evidence="17">7.6.2.1</ecNumber>
    </recommendedName>
</protein>
<name>A0A1D2VPV7_9ASCO</name>
<evidence type="ECO:0000256" key="2">
    <source>
        <dbReference type="ARBA" id="ARBA00008109"/>
    </source>
</evidence>
<dbReference type="InterPro" id="IPR018303">
    <property type="entry name" value="ATPase_P-typ_P_site"/>
</dbReference>
<dbReference type="InterPro" id="IPR023298">
    <property type="entry name" value="ATPase_P-typ_TM_dom_sf"/>
</dbReference>
<dbReference type="PROSITE" id="PS00154">
    <property type="entry name" value="ATPASE_E1_E2"/>
    <property type="match status" value="1"/>
</dbReference>
<comment type="catalytic activity">
    <reaction evidence="12 17">
        <text>ATP + H2O + phospholipidSide 1 = ADP + phosphate + phospholipidSide 2.</text>
        <dbReference type="EC" id="7.6.2.1"/>
    </reaction>
</comment>
<sequence length="1503" mass="171055">MLFKPKSETNGIIAPSPNLEKITLNNDNNLTHKSINGDSTSDNFNQTLVKNEIQNHQLHLSIKDKLHLFFYNHFPDVDPPQFLKDQFAKETRNIYVNIPLPNNMKDPKTGFPLKNYPRNKIRTTRYTPVTFLPKNLILQFSNIANIYFLLMIILGAFEVFGVENPVLNSVPLIVIVCLTAIKDAIEDYRRASSDVDLNNSRIHLLTGLPNPNVIISNISLWRKFKKLNTRILRFFLKAVKYFFVRKNLNKNNNQNYWSDRASIQSTIVPTQTQLQTPRNSLSIIARTRTSISVFPNSKKITDPLPNTIINPNVQPNGLSKFKNKNWKDILVGDIIRVRQNEEVPADIVLLTSSNEEGTCFIETKNLDGETNLKQRNSLKAGSGIKYSNDCERIQCWIECEAPNTHLYQFKGLLHYNDNTDSSQLSNLDPLQMNSSEPITNSNVLLRGCTLRNTKWALGIVVYTGSETKIVLNSGVTPLKKSRISKELNLSVFINFMLLFVMCFVSGIVNGIFYADDTTSRIFYEFEAWGSTSAINGILGFFVAVNLYQTLVPISLYISIEIIKTVQAIFIYSDVKMYYDKLDYPCVPKSWNISDDLGQIEYIFSDKTGTLTQNVMEFKKCSINTKSYGLCYTEAKMGMQKRLNVDVLEEKSKMKNIIHNDHLKMLQLIEESKQDNGLFKSTDIVDDELTFISSQYVSDVLNTNQYDPQKIANDWFMTCMALCHSVVTEDDPDSNRKLLKAESPDEAALVGCARDVGIEFTSRFRDSIQIKKYGDAKSYKILSVIPFSSSRKKMSIILEIPADELPSFMNKGADNVIYERLKEDSDEEIVQRTAIHLEEFAKEGLRTLCFGYKEISESEFSAWFKRSEEAAASISDDREENIERVSSEIENDLNLIGCTAIEDRLQDGVPDSIQLLAEAGIKLWVLTGDKIETAINIGFSCNLLESDMKLLVIKPELNDNSPDKGLNATISSYLSENFHMQGTQEELELAKLDHFPPKGRHAVVVDGSALTTIFNLHTGSEDLQRNFLLLCKQCKSVLCCRVSPSQKAEVVKLVKNSLEVMTLAIGDGANDVAMIQAANVGIGIAGEEGRQAVMSSDYGLGQFRFLTRLVLVHGRWSYKRLAEMIPCFFYKNVVFTFTLFWFCVFNNFDGSYLYEFTFLMFFNLAFTSLPVIFLGVLDQDVSDTISLLVPQLYRTGILRLEWSQFKFIYYMCDGLYQSILSFFFPYLLYYQGILVSDNGLNIHHRFWMGVMVANIAVISCNIYVLMRQYRWDWLSVLIDILSCLFIFFWTGVWSAGTISGPFYKVAPQIFGSPAFWCVFFIGVIANLLPRFVYDTLNKLYHPRDIDIIRERVQKGAFSQYPKHGYDPTCSEDVDKYLENANIPKDREHISLTLDTPVSGHSDHSDHSDHSNHSYHSHHLHLSPTSPTSPNSDGTNRKRSEMERVKGVSPLNRLRLKMIETGEYTPSSSRNSLERIQSTHEVPGLSQAESLVNIHSKRHSMLTMN</sequence>
<keyword evidence="3" id="KW-0813">Transport</keyword>
<dbReference type="GO" id="GO:0005524">
    <property type="term" value="F:ATP binding"/>
    <property type="evidence" value="ECO:0007669"/>
    <property type="project" value="UniProtKB-UniRule"/>
</dbReference>
<dbReference type="GO" id="GO:0016887">
    <property type="term" value="F:ATP hydrolysis activity"/>
    <property type="evidence" value="ECO:0007669"/>
    <property type="project" value="InterPro"/>
</dbReference>
<comment type="cofactor">
    <cofactor evidence="16">
        <name>Mg(2+)</name>
        <dbReference type="ChEBI" id="CHEBI:18420"/>
    </cofactor>
</comment>
<feature type="binding site" evidence="16">
    <location>
        <position position="605"/>
    </location>
    <ligand>
        <name>Mg(2+)</name>
        <dbReference type="ChEBI" id="CHEBI:18420"/>
    </ligand>
</feature>
<dbReference type="PANTHER" id="PTHR24092:SF180">
    <property type="entry name" value="PHOSPHOLIPID-TRANSPORTING ATPASE DNF1-RELATED"/>
    <property type="match status" value="1"/>
</dbReference>
<evidence type="ECO:0000259" key="20">
    <source>
        <dbReference type="Pfam" id="PF16212"/>
    </source>
</evidence>
<feature type="binding site" evidence="16">
    <location>
        <position position="607"/>
    </location>
    <ligand>
        <name>Mg(2+)</name>
        <dbReference type="ChEBI" id="CHEBI:18420"/>
    </ligand>
</feature>
<feature type="binding site" evidence="15">
    <location>
        <position position="745"/>
    </location>
    <ligand>
        <name>ATP</name>
        <dbReference type="ChEBI" id="CHEBI:30616"/>
    </ligand>
</feature>
<evidence type="ECO:0000256" key="1">
    <source>
        <dbReference type="ARBA" id="ARBA00004127"/>
    </source>
</evidence>
<keyword evidence="7 15" id="KW-0067">ATP-binding</keyword>
<feature type="transmembrane region" description="Helical" evidence="17">
    <location>
        <begin position="1153"/>
        <end position="1176"/>
    </location>
</feature>
<feature type="binding site" evidence="15">
    <location>
        <position position="1069"/>
    </location>
    <ligand>
        <name>ATP</name>
        <dbReference type="ChEBI" id="CHEBI:30616"/>
    </ligand>
</feature>
<feature type="transmembrane region" description="Helical" evidence="17">
    <location>
        <begin position="489"/>
        <end position="513"/>
    </location>
</feature>
<dbReference type="SUPFAM" id="SSF81660">
    <property type="entry name" value="Metal cation-transporting ATPase, ATP-binding domain N"/>
    <property type="match status" value="1"/>
</dbReference>
<dbReference type="SFLD" id="SFLDG00002">
    <property type="entry name" value="C1.7:_P-type_atpase_like"/>
    <property type="match status" value="1"/>
</dbReference>
<keyword evidence="22" id="KW-1185">Reference proteome</keyword>
<keyword evidence="4 17" id="KW-0812">Transmembrane</keyword>
<comment type="similarity">
    <text evidence="2 17">Belongs to the cation transport ATPase (P-type) (TC 3.A.3) family. Type IV subfamily.</text>
</comment>
<dbReference type="NCBIfam" id="TIGR01494">
    <property type="entry name" value="ATPase_P-type"/>
    <property type="match status" value="1"/>
</dbReference>
<evidence type="ECO:0000256" key="3">
    <source>
        <dbReference type="ARBA" id="ARBA00022448"/>
    </source>
</evidence>
<dbReference type="Gene3D" id="3.40.1110.10">
    <property type="entry name" value="Calcium-transporting ATPase, cytoplasmic domain N"/>
    <property type="match status" value="1"/>
</dbReference>
<feature type="binding site" evidence="15">
    <location>
        <position position="1046"/>
    </location>
    <ligand>
        <name>ATP</name>
        <dbReference type="ChEBI" id="CHEBI:30616"/>
    </ligand>
</feature>
<dbReference type="FunFam" id="3.40.50.1000:FF:000001">
    <property type="entry name" value="Phospholipid-transporting ATPase IC"/>
    <property type="match status" value="1"/>
</dbReference>
<reference evidence="22" key="1">
    <citation type="submission" date="2016-05" db="EMBL/GenBank/DDBJ databases">
        <title>Comparative genomics of biotechnologically important yeasts.</title>
        <authorList>
            <consortium name="DOE Joint Genome Institute"/>
            <person name="Riley R."/>
            <person name="Haridas S."/>
            <person name="Wolfe K.H."/>
            <person name="Lopes M.R."/>
            <person name="Hittinger C.T."/>
            <person name="Goker M."/>
            <person name="Salamov A."/>
            <person name="Wisecaver J."/>
            <person name="Long T.M."/>
            <person name="Aerts A.L."/>
            <person name="Barry K."/>
            <person name="Choi C."/>
            <person name="Clum A."/>
            <person name="Coughlan A.Y."/>
            <person name="Deshpande S."/>
            <person name="Douglass A.P."/>
            <person name="Hanson S.J."/>
            <person name="Klenk H.-P."/>
            <person name="Labutti K."/>
            <person name="Lapidus A."/>
            <person name="Lindquist E."/>
            <person name="Lipzen A."/>
            <person name="Meier-Kolthoff J.P."/>
            <person name="Ohm R.A."/>
            <person name="Otillar R.P."/>
            <person name="Pangilinan J."/>
            <person name="Peng Y."/>
            <person name="Rokas A."/>
            <person name="Rosa C.A."/>
            <person name="Scheuner C."/>
            <person name="Sibirny A.A."/>
            <person name="Slot J.C."/>
            <person name="Stielow J.B."/>
            <person name="Sun H."/>
            <person name="Kurtzman C.P."/>
            <person name="Blackwell M."/>
            <person name="Grigoriev I.V."/>
            <person name="Jeffries T.W."/>
        </authorList>
    </citation>
    <scope>NUCLEOTIDE SEQUENCE [LARGE SCALE GENOMIC DNA]</scope>
    <source>
        <strain evidence="22">DSM 1968</strain>
    </source>
</reference>
<feature type="active site" description="4-aspartylphosphate intermediate" evidence="14">
    <location>
        <position position="605"/>
    </location>
</feature>
<dbReference type="InterPro" id="IPR032631">
    <property type="entry name" value="P-type_ATPase_N"/>
</dbReference>
<gene>
    <name evidence="21" type="ORF">ASCRUDRAFT_52559</name>
</gene>
<evidence type="ECO:0000256" key="6">
    <source>
        <dbReference type="ARBA" id="ARBA00022741"/>
    </source>
</evidence>
<keyword evidence="11 17" id="KW-0472">Membrane</keyword>
<dbReference type="Pfam" id="PF16212">
    <property type="entry name" value="PhoLip_ATPase_C"/>
    <property type="match status" value="1"/>
</dbReference>
<keyword evidence="6 15" id="KW-0547">Nucleotide-binding</keyword>
<dbReference type="Pfam" id="PF13246">
    <property type="entry name" value="Cation_ATPase"/>
    <property type="match status" value="1"/>
</dbReference>
<dbReference type="GO" id="GO:0140346">
    <property type="term" value="F:phosphatidylserine flippase activity"/>
    <property type="evidence" value="ECO:0007669"/>
    <property type="project" value="UniProtKB-ARBA"/>
</dbReference>
<feature type="transmembrane region" description="Helical" evidence="17">
    <location>
        <begin position="1312"/>
        <end position="1332"/>
    </location>
</feature>
<evidence type="ECO:0000259" key="19">
    <source>
        <dbReference type="Pfam" id="PF16209"/>
    </source>
</evidence>
<comment type="catalytic activity">
    <reaction evidence="13">
        <text>a 1,2-diacyl-sn-glycero-3-phosphoethanolamine(out) + ATP + H2O = a 1,2-diacyl-sn-glycero-3-phosphoethanolamine(in) + ADP + phosphate + H(+)</text>
        <dbReference type="Rhea" id="RHEA:66132"/>
        <dbReference type="ChEBI" id="CHEBI:15377"/>
        <dbReference type="ChEBI" id="CHEBI:15378"/>
        <dbReference type="ChEBI" id="CHEBI:30616"/>
        <dbReference type="ChEBI" id="CHEBI:43474"/>
        <dbReference type="ChEBI" id="CHEBI:64612"/>
        <dbReference type="ChEBI" id="CHEBI:456216"/>
    </reaction>
    <physiologicalReaction direction="left-to-right" evidence="13">
        <dbReference type="Rhea" id="RHEA:66133"/>
    </physiologicalReaction>
</comment>
<keyword evidence="8 16" id="KW-0460">Magnesium</keyword>
<dbReference type="CDD" id="cd02073">
    <property type="entry name" value="P-type_ATPase_APLT_Dnf-like"/>
    <property type="match status" value="1"/>
</dbReference>
<evidence type="ECO:0000256" key="13">
    <source>
        <dbReference type="ARBA" id="ARBA00049128"/>
    </source>
</evidence>
<keyword evidence="10 17" id="KW-1133">Transmembrane helix</keyword>
<dbReference type="InterPro" id="IPR032630">
    <property type="entry name" value="P_typ_ATPase_c"/>
</dbReference>
<dbReference type="OrthoDB" id="377733at2759"/>
<dbReference type="Pfam" id="PF16209">
    <property type="entry name" value="PhoLip_ATPase_N"/>
    <property type="match status" value="1"/>
</dbReference>
<feature type="transmembrane region" description="Helical" evidence="17">
    <location>
        <begin position="1206"/>
        <end position="1225"/>
    </location>
</feature>
<feature type="transmembrane region" description="Helical" evidence="17">
    <location>
        <begin position="1272"/>
        <end position="1292"/>
    </location>
</feature>
<evidence type="ECO:0000256" key="16">
    <source>
        <dbReference type="PIRSR" id="PIRSR606539-3"/>
    </source>
</evidence>
<feature type="binding site" evidence="15">
    <location>
        <position position="607"/>
    </location>
    <ligand>
        <name>ATP</name>
        <dbReference type="ChEBI" id="CHEBI:30616"/>
    </ligand>
</feature>
<evidence type="ECO:0000256" key="9">
    <source>
        <dbReference type="ARBA" id="ARBA00022967"/>
    </source>
</evidence>
<evidence type="ECO:0000256" key="17">
    <source>
        <dbReference type="RuleBase" id="RU362033"/>
    </source>
</evidence>
<feature type="domain" description="P-type ATPase N-terminal" evidence="19">
    <location>
        <begin position="103"/>
        <end position="163"/>
    </location>
</feature>
<feature type="transmembrane region" description="Helical" evidence="17">
    <location>
        <begin position="533"/>
        <end position="557"/>
    </location>
</feature>
<comment type="subcellular location">
    <subcellularLocation>
        <location evidence="1">Endomembrane system</location>
        <topology evidence="1">Multi-pass membrane protein</topology>
    </subcellularLocation>
    <subcellularLocation>
        <location evidence="17">Membrane</location>
        <topology evidence="17">Multi-pass membrane protein</topology>
    </subcellularLocation>
</comment>